<proteinExistence type="predicted"/>
<gene>
    <name evidence="1" type="ORF">SLAVMIC_00326</name>
</gene>
<accession>A0A8D9FQN9</accession>
<name>A0A8D9FQN9_9VIRU</name>
<reference evidence="1" key="1">
    <citation type="submission" date="2021-06" db="EMBL/GenBank/DDBJ databases">
        <authorList>
            <person name="Gannon L."/>
            <person name="Redgwell R T."/>
            <person name="Michniewski S."/>
            <person name="Harrison D C."/>
            <person name="Millard A."/>
        </authorList>
    </citation>
    <scope>NUCLEOTIDE SEQUENCE</scope>
</reference>
<evidence type="ECO:0000313" key="1">
    <source>
        <dbReference type="EMBL" id="CAG7580259.1"/>
    </source>
</evidence>
<dbReference type="EMBL" id="OU342829">
    <property type="protein sequence ID" value="CAG7580259.1"/>
    <property type="molecule type" value="Genomic_DNA"/>
</dbReference>
<protein>
    <submittedName>
        <fullName evidence="1">Uncharacterized protein</fullName>
    </submittedName>
</protein>
<organism evidence="1">
    <name type="scientific">uncultured marine phage</name>
    <dbReference type="NCBI Taxonomy" id="707152"/>
    <lineage>
        <taxon>Viruses</taxon>
        <taxon>environmental samples</taxon>
    </lineage>
</organism>
<sequence length="174" mass="20414">MQFPSRDELQDKKNSRIEELKKRGLLVDEPTKYIDDDGFDRSVETQVTEESKSFSWSRIYLSEEYDLESGDTITITYTPTGESLDVTFATYDKKGLNKDQEGKIVVDYTPEDDKKVICLMIDTNQVNADITIPFIRTLFKSSKWYQHQMLKRTDLKFECKEKNIQLDYYSADLK</sequence>